<feature type="chain" id="PRO_5047187861" description="Lipoprotein" evidence="1">
    <location>
        <begin position="25"/>
        <end position="268"/>
    </location>
</feature>
<dbReference type="EMBL" id="JBHUMK010000070">
    <property type="protein sequence ID" value="MFD2610577.1"/>
    <property type="molecule type" value="Genomic_DNA"/>
</dbReference>
<dbReference type="Proteomes" id="UP001597475">
    <property type="component" value="Unassembled WGS sequence"/>
</dbReference>
<comment type="caution">
    <text evidence="2">The sequence shown here is derived from an EMBL/GenBank/DDBJ whole genome shotgun (WGS) entry which is preliminary data.</text>
</comment>
<keyword evidence="3" id="KW-1185">Reference proteome</keyword>
<evidence type="ECO:0008006" key="4">
    <source>
        <dbReference type="Google" id="ProtNLM"/>
    </source>
</evidence>
<keyword evidence="1" id="KW-0732">Signal</keyword>
<proteinExistence type="predicted"/>
<accession>A0ABW5P5J8</accession>
<name>A0ABW5P5J8_9DEIO</name>
<evidence type="ECO:0000256" key="1">
    <source>
        <dbReference type="SAM" id="SignalP"/>
    </source>
</evidence>
<organism evidence="2 3">
    <name type="scientific">Deinococcus taklimakanensis</name>
    <dbReference type="NCBI Taxonomy" id="536443"/>
    <lineage>
        <taxon>Bacteria</taxon>
        <taxon>Thermotogati</taxon>
        <taxon>Deinococcota</taxon>
        <taxon>Deinococci</taxon>
        <taxon>Deinococcales</taxon>
        <taxon>Deinococcaceae</taxon>
        <taxon>Deinococcus</taxon>
    </lineage>
</organism>
<dbReference type="RefSeq" id="WP_386846839.1">
    <property type="nucleotide sequence ID" value="NZ_JBHUMK010000070.1"/>
</dbReference>
<reference evidence="3" key="1">
    <citation type="journal article" date="2019" name="Int. J. Syst. Evol. Microbiol.">
        <title>The Global Catalogue of Microorganisms (GCM) 10K type strain sequencing project: providing services to taxonomists for standard genome sequencing and annotation.</title>
        <authorList>
            <consortium name="The Broad Institute Genomics Platform"/>
            <consortium name="The Broad Institute Genome Sequencing Center for Infectious Disease"/>
            <person name="Wu L."/>
            <person name="Ma J."/>
        </authorList>
    </citation>
    <scope>NUCLEOTIDE SEQUENCE [LARGE SCALE GENOMIC DNA]</scope>
    <source>
        <strain evidence="3">KCTC 33842</strain>
    </source>
</reference>
<dbReference type="PROSITE" id="PS51257">
    <property type="entry name" value="PROKAR_LIPOPROTEIN"/>
    <property type="match status" value="1"/>
</dbReference>
<protein>
    <recommendedName>
        <fullName evidence="4">Lipoprotein</fullName>
    </recommendedName>
</protein>
<sequence length="268" mass="27600">MHPNRITLGAALLSALMLSACAPAATTRPAATHTAATPPGTVESGPGLHAVFLNPAPSAAPAAAPLISATGQPIQMALTPTFQDQPGDVFPGLEEVGPFGLWLLSADRTRAAYAPTAGRAQAVRRPMNVVLVDKFAATPDTATTRVTAALGAAGYAAQPGQSAPYQAFAAGEFRTAWQQVYASAGQRLHLFGPWKTAGGFVFAAAVATENTGGAFQDFMVAREALADALNGKTTFRKKGYVDLLGKVETPTETTADHDGCAVVLVARE</sequence>
<feature type="signal peptide" evidence="1">
    <location>
        <begin position="1"/>
        <end position="24"/>
    </location>
</feature>
<evidence type="ECO:0000313" key="2">
    <source>
        <dbReference type="EMBL" id="MFD2610577.1"/>
    </source>
</evidence>
<gene>
    <name evidence="2" type="ORF">ACFSR9_14230</name>
</gene>
<evidence type="ECO:0000313" key="3">
    <source>
        <dbReference type="Proteomes" id="UP001597475"/>
    </source>
</evidence>